<accession>A0A3N4D0C1</accession>
<dbReference type="NCBIfam" id="TIGR02570">
    <property type="entry name" value="cas7_GSU0053"/>
    <property type="match status" value="1"/>
</dbReference>
<dbReference type="RefSeq" id="WP_014845736.1">
    <property type="nucleotide sequence ID" value="NZ_CAUVFX010000003.1"/>
</dbReference>
<reference evidence="2" key="2">
    <citation type="submission" date="2021-03" db="EMBL/GenBank/DDBJ databases">
        <title>Human Oral Microbial Genomes.</title>
        <authorList>
            <person name="Johnston C.D."/>
            <person name="Chen T."/>
            <person name="Dewhirst F.E."/>
        </authorList>
    </citation>
    <scope>NUCLEOTIDE SEQUENCE</scope>
    <source>
        <strain evidence="2">F0714</strain>
    </source>
</reference>
<reference evidence="3 4" key="1">
    <citation type="submission" date="2018-12" db="EMBL/GenBank/DDBJ databases">
        <authorList>
            <consortium name="Pathogen Informatics"/>
        </authorList>
    </citation>
    <scope>NUCLEOTIDE SEQUENCE [LARGE SCALE GENOMIC DNA]</scope>
    <source>
        <strain evidence="3 4">NCTC12967</strain>
    </source>
</reference>
<dbReference type="EMBL" id="CP072385">
    <property type="protein sequence ID" value="QUC10610.1"/>
    <property type="molecule type" value="Genomic_DNA"/>
</dbReference>
<gene>
    <name evidence="2" type="primary">cas7u</name>
    <name evidence="2" type="ORF">J5A53_12640</name>
    <name evidence="3" type="ORF">NCTC12967_00607</name>
</gene>
<proteinExistence type="predicted"/>
<dbReference type="OMA" id="CPTALIF"/>
<dbReference type="OrthoDB" id="190628at2"/>
<dbReference type="AlphaFoldDB" id="A0A3N4D0C1"/>
<dbReference type="Pfam" id="PF09617">
    <property type="entry name" value="Cas_GSU0053"/>
    <property type="match status" value="1"/>
</dbReference>
<dbReference type="InterPro" id="IPR013403">
    <property type="entry name" value="CRISPR-assoc_prot_Csb1/Cas7u"/>
</dbReference>
<evidence type="ECO:0000313" key="2">
    <source>
        <dbReference type="EMBL" id="QUC10610.1"/>
    </source>
</evidence>
<feature type="region of interest" description="Disordered" evidence="1">
    <location>
        <begin position="26"/>
        <end position="51"/>
    </location>
</feature>
<keyword evidence="4" id="KW-1185">Reference proteome</keyword>
<name>A0A3N4D0C1_9ACTN</name>
<protein>
    <submittedName>
        <fullName evidence="3">CRISPR-associated protein GSU0053/csb1, Dpsyc system</fullName>
    </submittedName>
    <submittedName>
        <fullName evidence="2">Type I-U CRISPR-associated protein Cas7</fullName>
    </submittedName>
</protein>
<dbReference type="EMBL" id="LR134406">
    <property type="protein sequence ID" value="VEH69340.1"/>
    <property type="molecule type" value="Genomic_DNA"/>
</dbReference>
<dbReference type="Proteomes" id="UP000677180">
    <property type="component" value="Chromosome"/>
</dbReference>
<evidence type="ECO:0000313" key="4">
    <source>
        <dbReference type="Proteomes" id="UP000273044"/>
    </source>
</evidence>
<evidence type="ECO:0000256" key="1">
    <source>
        <dbReference type="SAM" id="MobiDB-lite"/>
    </source>
</evidence>
<dbReference type="Proteomes" id="UP000273044">
    <property type="component" value="Chromosome"/>
</dbReference>
<sequence>MTTLSLGSLQDKIRDPEFALARINATYQPGGGPGSRLFPPTFPTSRSDDSPYLMEERTCDGSSRRAVVLDQVPSQANRCEEALKTARQAGKIRLPLLRLTHDGAAKAVITGLDAPHRAFDAYWRDSLLDGEKFDRTPVGKALQATSLEDATALLQYDPATLVYGGWNSHRKGRQAKFPRFYSSEVVGWDPVVGTRKASRMDPLNLTGARNGDGDEWTYSPAAAKNAKARLSEIGHGNIAPNPAHGGVTVTEVTRFSTLSLTAVRRIRFGSLGVNTQFAASTLLVALALLGDRLAFGGAGIWLRSGCDLVVEAETLEWIGRGGVVEPFSLSIGEAVSLYDEALEAAIESGVPMHLETIELTPSKALAAAIDFTVTKAESSGE</sequence>
<organism evidence="3 4">
    <name type="scientific">Arachnia propionica</name>
    <dbReference type="NCBI Taxonomy" id="1750"/>
    <lineage>
        <taxon>Bacteria</taxon>
        <taxon>Bacillati</taxon>
        <taxon>Actinomycetota</taxon>
        <taxon>Actinomycetes</taxon>
        <taxon>Propionibacteriales</taxon>
        <taxon>Propionibacteriaceae</taxon>
        <taxon>Arachnia</taxon>
    </lineage>
</organism>
<evidence type="ECO:0000313" key="3">
    <source>
        <dbReference type="EMBL" id="VEH69340.1"/>
    </source>
</evidence>
<dbReference type="GeneID" id="64406098"/>